<proteinExistence type="predicted"/>
<reference evidence="1" key="1">
    <citation type="journal article" date="2016" name="Front. Microbiol.">
        <title>Genome Sequence of the Piezophilic, Mesophilic Sulfate-Reducing Bacterium Desulfovibrio indicus J2T.</title>
        <authorList>
            <person name="Cao J."/>
            <person name="Maignien L."/>
            <person name="Shao Z."/>
            <person name="Alain K."/>
            <person name="Jebbar M."/>
        </authorList>
    </citation>
    <scope>NUCLEOTIDE SEQUENCE</scope>
    <source>
        <strain evidence="1">NBRC 103626</strain>
    </source>
</reference>
<dbReference type="EMBL" id="BPQM01000078">
    <property type="protein sequence ID" value="GJD79940.1"/>
    <property type="molecule type" value="Genomic_DNA"/>
</dbReference>
<accession>A0AA37HQS7</accession>
<dbReference type="Proteomes" id="UP001055108">
    <property type="component" value="Unassembled WGS sequence"/>
</dbReference>
<dbReference type="Pfam" id="PF21973">
    <property type="entry name" value="DUF6925"/>
    <property type="match status" value="1"/>
</dbReference>
<dbReference type="AlphaFoldDB" id="A0AA37HQS7"/>
<name>A0AA37HQS7_9HYPH</name>
<keyword evidence="2" id="KW-1185">Reference proteome</keyword>
<gene>
    <name evidence="1" type="ORF">NBEOAGPD_3171</name>
</gene>
<protein>
    <submittedName>
        <fullName evidence="1">Uncharacterized protein</fullName>
    </submittedName>
</protein>
<evidence type="ECO:0000313" key="2">
    <source>
        <dbReference type="Proteomes" id="UP001055108"/>
    </source>
</evidence>
<evidence type="ECO:0000313" key="1">
    <source>
        <dbReference type="EMBL" id="GJD79940.1"/>
    </source>
</evidence>
<reference evidence="1" key="2">
    <citation type="submission" date="2021-08" db="EMBL/GenBank/DDBJ databases">
        <authorList>
            <person name="Tani A."/>
            <person name="Ola A."/>
            <person name="Ogura Y."/>
            <person name="Katsura K."/>
            <person name="Hayashi T."/>
        </authorList>
    </citation>
    <scope>NUCLEOTIDE SEQUENCE</scope>
    <source>
        <strain evidence="1">NBRC 103626</strain>
    </source>
</reference>
<organism evidence="1 2">
    <name type="scientific">Methylobacterium gregans</name>
    <dbReference type="NCBI Taxonomy" id="374424"/>
    <lineage>
        <taxon>Bacteria</taxon>
        <taxon>Pseudomonadati</taxon>
        <taxon>Pseudomonadota</taxon>
        <taxon>Alphaproteobacteria</taxon>
        <taxon>Hyphomicrobiales</taxon>
        <taxon>Methylobacteriaceae</taxon>
        <taxon>Methylobacterium</taxon>
    </lineage>
</organism>
<comment type="caution">
    <text evidence="1">The sequence shown here is derived from an EMBL/GenBank/DDBJ whole genome shotgun (WGS) entry which is preliminary data.</text>
</comment>
<dbReference type="InterPro" id="IPR053838">
    <property type="entry name" value="DUF6925"/>
</dbReference>
<sequence>MTPATAPVPALRDLIRGLLAEPEAGWSLGTFGAAAEFRRGSDEPAWPLADGRLGLRTDRGGIALDIRPDLVAVAYETAVPGGWSHAVALCLPHSALPRPHRGVVTARGPDRAALDPAGRDACLFDLGLGRGPVAILARAGDAQGFARLRALAGAPLPDPEGFVADLGRPGEPALVFAGPLGRVEVLRSGPTPGAGPGPRAHLVPRVLRLGRTHVATAPIPPGLVPCAHIEPPHPLRDGSGTPCPFRPSPHAAFQAILARWGNPALVALKRHRLGLGPDPGLAPDRRTRAVARVAAAQIAAGAYPEPRGPRDEVTDS</sequence>
<dbReference type="RefSeq" id="WP_238303823.1">
    <property type="nucleotide sequence ID" value="NZ_BPQM01000078.1"/>
</dbReference>